<reference evidence="2" key="1">
    <citation type="submission" date="2005-08" db="EMBL/GenBank/DDBJ databases">
        <title>Complete sequence of Dechloromonas aromatica RCB.</title>
        <authorList>
            <person name="Salinero K.K."/>
            <person name="Copeland A."/>
            <person name="Lucas S."/>
            <person name="Lapidus A."/>
            <person name="Barry K."/>
            <person name="Detter J.C."/>
            <person name="Glavina T."/>
            <person name="Hammon N."/>
            <person name="Israni S."/>
            <person name="Pitluck S."/>
            <person name="Di Bartolo G."/>
            <person name="Trong S."/>
            <person name="Schmutz J."/>
            <person name="Larimer F."/>
            <person name="Land M."/>
            <person name="Ivanova N."/>
            <person name="Richardson P."/>
        </authorList>
    </citation>
    <scope>NUCLEOTIDE SEQUENCE</scope>
    <source>
        <strain evidence="2">RCB</strain>
    </source>
</reference>
<dbReference type="NCBIfam" id="NF033554">
    <property type="entry name" value="floc_PepA"/>
    <property type="match status" value="1"/>
</dbReference>
<accession>Q47JH5</accession>
<keyword evidence="1" id="KW-0732">Signal</keyword>
<proteinExistence type="predicted"/>
<gene>
    <name evidence="2" type="ordered locus">Daro_0247</name>
</gene>
<dbReference type="EMBL" id="CP000089">
    <property type="protein sequence ID" value="AAZ45006.1"/>
    <property type="molecule type" value="Genomic_DNA"/>
</dbReference>
<dbReference type="AlphaFoldDB" id="Q47JH5"/>
<dbReference type="HOGENOM" id="CLU_1007300_0_0_4"/>
<feature type="chain" id="PRO_5004233286" evidence="1">
    <location>
        <begin position="29"/>
        <end position="276"/>
    </location>
</feature>
<dbReference type="InterPro" id="IPR013424">
    <property type="entry name" value="Ice-binding_C"/>
</dbReference>
<dbReference type="NCBIfam" id="TIGR02595">
    <property type="entry name" value="PEP_CTERM"/>
    <property type="match status" value="1"/>
</dbReference>
<name>Q47JH5_DECAR</name>
<feature type="signal peptide" evidence="1">
    <location>
        <begin position="1"/>
        <end position="28"/>
    </location>
</feature>
<dbReference type="OrthoDB" id="9180885at2"/>
<dbReference type="KEGG" id="dar:Daro_0247"/>
<dbReference type="eggNOG" id="ENOG50338DJ">
    <property type="taxonomic scope" value="Bacteria"/>
</dbReference>
<organism evidence="2">
    <name type="scientific">Dechloromonas aromatica (strain RCB)</name>
    <dbReference type="NCBI Taxonomy" id="159087"/>
    <lineage>
        <taxon>Bacteria</taxon>
        <taxon>Pseudomonadati</taxon>
        <taxon>Pseudomonadota</taxon>
        <taxon>Betaproteobacteria</taxon>
        <taxon>Rhodocyclales</taxon>
        <taxon>Azonexaceae</taxon>
        <taxon>Dechloromonas</taxon>
    </lineage>
</organism>
<sequence>MNINPFAKHLAQLTCALGLAFGIQSAHAAPDWQINPEGLGAGGATTVSAANVGGVGFVQVVPSPTNPGAFTFIEHGAYQLLQTGSTNPFGTSDITVTYEVSGSGNWFNPAALHFSSGSIKLFSDINFDFGSANGTYGADNGKAIGSFSVFDGGLLNGGLVNVQAQLDAGSLLPGYLFDADGNDMTKAGKVLLQLGIYNQTTNPDALLVSEIICGMAGYGGAGCDGTAFINSPQAYAVSDGGSVTLSAVPEPASIALLGIALGAIPVSTRRRSKKAA</sequence>
<evidence type="ECO:0000313" key="2">
    <source>
        <dbReference type="EMBL" id="AAZ45006.1"/>
    </source>
</evidence>
<protein>
    <submittedName>
        <fullName evidence="2">Uncharacterized protein</fullName>
    </submittedName>
</protein>
<evidence type="ECO:0000256" key="1">
    <source>
        <dbReference type="SAM" id="SignalP"/>
    </source>
</evidence>